<sequence length="77" mass="9129">MEWHTDQEIYETIDVTIEMGGGQAVGIRNQKIFLRKENKNQLSPTFQKFDTLKYSYLNLFSLYKKIHTKDDNLTDIN</sequence>
<protein>
    <submittedName>
        <fullName evidence="1">Uncharacterized protein</fullName>
    </submittedName>
</protein>
<proteinExistence type="predicted"/>
<reference evidence="1 2" key="1">
    <citation type="journal article" date="2009" name="Stand. Genomic Sci.">
        <title>Complete genome sequence of Desulfomicrobium baculatum type strain (X).</title>
        <authorList>
            <person name="Copeland A."/>
            <person name="Spring S."/>
            <person name="Goker M."/>
            <person name="Schneider S."/>
            <person name="Lapidus A."/>
            <person name="Del Rio T.G."/>
            <person name="Tice H."/>
            <person name="Cheng J.F."/>
            <person name="Chen F."/>
            <person name="Nolan M."/>
            <person name="Bruce D."/>
            <person name="Goodwin L."/>
            <person name="Pitluck S."/>
            <person name="Ivanova N."/>
            <person name="Mavrommatis K."/>
            <person name="Ovchinnikova G."/>
            <person name="Pati A."/>
            <person name="Chen A."/>
            <person name="Palaniappan K."/>
            <person name="Land M."/>
            <person name="Hauser L."/>
            <person name="Chang Y.J."/>
            <person name="Jeffries C.C."/>
            <person name="Meincke L."/>
            <person name="Sims D."/>
            <person name="Brettin T."/>
            <person name="Detter J.C."/>
            <person name="Han C."/>
            <person name="Chain P."/>
            <person name="Bristow J."/>
            <person name="Eisen J.A."/>
            <person name="Markowitz V."/>
            <person name="Hugenholtz P."/>
            <person name="Kyrpides N.C."/>
            <person name="Klenk H.P."/>
            <person name="Lucas S."/>
        </authorList>
    </citation>
    <scope>NUCLEOTIDE SEQUENCE [LARGE SCALE GENOMIC DNA]</scope>
    <source>
        <strain evidence="2">DSM 4028 / VKM B-1378 / X</strain>
    </source>
</reference>
<keyword evidence="2" id="KW-1185">Reference proteome</keyword>
<dbReference type="AlphaFoldDB" id="C7LQJ5"/>
<dbReference type="Proteomes" id="UP000002216">
    <property type="component" value="Chromosome"/>
</dbReference>
<accession>C7LQJ5</accession>
<dbReference type="KEGG" id="dba:Dbac_2316"/>
<gene>
    <name evidence="1" type="ordered locus">Dbac_2316</name>
</gene>
<name>C7LQJ5_DESBD</name>
<dbReference type="EMBL" id="CP001629">
    <property type="protein sequence ID" value="ACU90397.1"/>
    <property type="molecule type" value="Genomic_DNA"/>
</dbReference>
<dbReference type="HOGENOM" id="CLU_2632319_0_0_7"/>
<organism evidence="1 2">
    <name type="scientific">Desulfomicrobium baculatum (strain DSM 4028 / VKM B-1378 / X)</name>
    <name type="common">Desulfovibrio baculatus</name>
    <dbReference type="NCBI Taxonomy" id="525897"/>
    <lineage>
        <taxon>Bacteria</taxon>
        <taxon>Pseudomonadati</taxon>
        <taxon>Thermodesulfobacteriota</taxon>
        <taxon>Desulfovibrionia</taxon>
        <taxon>Desulfovibrionales</taxon>
        <taxon>Desulfomicrobiaceae</taxon>
        <taxon>Desulfomicrobium</taxon>
    </lineage>
</organism>
<evidence type="ECO:0000313" key="1">
    <source>
        <dbReference type="EMBL" id="ACU90397.1"/>
    </source>
</evidence>
<evidence type="ECO:0000313" key="2">
    <source>
        <dbReference type="Proteomes" id="UP000002216"/>
    </source>
</evidence>
<dbReference type="STRING" id="525897.Dbac_2316"/>